<dbReference type="SUPFAM" id="SSF52129">
    <property type="entry name" value="Caspase-like"/>
    <property type="match status" value="1"/>
</dbReference>
<evidence type="ECO:0000259" key="1">
    <source>
        <dbReference type="Pfam" id="PF00656"/>
    </source>
</evidence>
<keyword evidence="2" id="KW-0808">Transferase</keyword>
<dbReference type="InterPro" id="IPR018247">
    <property type="entry name" value="EF_Hand_1_Ca_BS"/>
</dbReference>
<dbReference type="InterPro" id="IPR011600">
    <property type="entry name" value="Pept_C14_caspase"/>
</dbReference>
<reference evidence="2" key="1">
    <citation type="submission" date="2016-10" db="EMBL/GenBank/DDBJ databases">
        <authorList>
            <person name="de Groot N.N."/>
        </authorList>
    </citation>
    <scope>NUCLEOTIDE SEQUENCE</scope>
</reference>
<dbReference type="AlphaFoldDB" id="A0A1W1D3R6"/>
<dbReference type="Pfam" id="PF00656">
    <property type="entry name" value="Peptidase_C14"/>
    <property type="match status" value="1"/>
</dbReference>
<dbReference type="InterPro" id="IPR029030">
    <property type="entry name" value="Caspase-like_dom_sf"/>
</dbReference>
<keyword evidence="2" id="KW-0723">Serine/threonine-protein kinase</keyword>
<dbReference type="GO" id="GO:0004674">
    <property type="term" value="F:protein serine/threonine kinase activity"/>
    <property type="evidence" value="ECO:0007669"/>
    <property type="project" value="UniProtKB-KW"/>
</dbReference>
<dbReference type="PROSITE" id="PS00018">
    <property type="entry name" value="EF_HAND_1"/>
    <property type="match status" value="1"/>
</dbReference>
<organism evidence="2">
    <name type="scientific">hydrothermal vent metagenome</name>
    <dbReference type="NCBI Taxonomy" id="652676"/>
    <lineage>
        <taxon>unclassified sequences</taxon>
        <taxon>metagenomes</taxon>
        <taxon>ecological metagenomes</taxon>
    </lineage>
</organism>
<dbReference type="GO" id="GO:0006508">
    <property type="term" value="P:proteolysis"/>
    <property type="evidence" value="ECO:0007669"/>
    <property type="project" value="InterPro"/>
</dbReference>
<name>A0A1W1D3R6_9ZZZZ</name>
<proteinExistence type="predicted"/>
<feature type="domain" description="Peptidase C14 caspase" evidence="1">
    <location>
        <begin position="21"/>
        <end position="196"/>
    </location>
</feature>
<dbReference type="EMBL" id="FPHP01000015">
    <property type="protein sequence ID" value="SFV75082.1"/>
    <property type="molecule type" value="Genomic_DNA"/>
</dbReference>
<accession>A0A1W1D3R6</accession>
<sequence>MMQTQEGKIYKKVVSKTLTNKKATSDNILDGLDWIDKEATSKDVVMIFIAGHGINDEKGNYYFLSYDANLERLRRTAVKWTEIEDTISNLPSKVILLADTCHSGNITGNRRDITSAVKSIINSGSGSIIMTATTGSGYSYEQSSWGHGAFTKSLLEGMGQEKADYDKDGIVTIKEIDLYVTNRVKQLTDGKQKPTTIIPNSVPDFAVMAK</sequence>
<dbReference type="Gene3D" id="3.40.50.1460">
    <property type="match status" value="1"/>
</dbReference>
<dbReference type="GO" id="GO:0004197">
    <property type="term" value="F:cysteine-type endopeptidase activity"/>
    <property type="evidence" value="ECO:0007669"/>
    <property type="project" value="InterPro"/>
</dbReference>
<keyword evidence="2" id="KW-0418">Kinase</keyword>
<evidence type="ECO:0000313" key="2">
    <source>
        <dbReference type="EMBL" id="SFV75082.1"/>
    </source>
</evidence>
<protein>
    <submittedName>
        <fullName evidence="2">Serine/threonine protein kinase</fullName>
    </submittedName>
</protein>
<gene>
    <name evidence="2" type="ORF">MNB_SM-3-758</name>
</gene>